<dbReference type="WBParaSite" id="SMUV_0000203601-mRNA-1">
    <property type="protein sequence ID" value="SMUV_0000203601-mRNA-1"/>
    <property type="gene ID" value="SMUV_0000203601"/>
</dbReference>
<keyword evidence="1" id="KW-0812">Transmembrane</keyword>
<protein>
    <submittedName>
        <fullName evidence="3">Uncharacterized protein</fullName>
    </submittedName>
</protein>
<feature type="transmembrane region" description="Helical" evidence="1">
    <location>
        <begin position="44"/>
        <end position="66"/>
    </location>
</feature>
<organism evidence="2 3">
    <name type="scientific">Syphacia muris</name>
    <dbReference type="NCBI Taxonomy" id="451379"/>
    <lineage>
        <taxon>Eukaryota</taxon>
        <taxon>Metazoa</taxon>
        <taxon>Ecdysozoa</taxon>
        <taxon>Nematoda</taxon>
        <taxon>Chromadorea</taxon>
        <taxon>Rhabditida</taxon>
        <taxon>Spirurina</taxon>
        <taxon>Oxyuridomorpha</taxon>
        <taxon>Oxyuroidea</taxon>
        <taxon>Oxyuridae</taxon>
        <taxon>Syphacia</taxon>
    </lineage>
</organism>
<name>A0A0N5AD06_9BILA</name>
<reference evidence="3" key="1">
    <citation type="submission" date="2017-02" db="UniProtKB">
        <authorList>
            <consortium name="WormBaseParasite"/>
        </authorList>
    </citation>
    <scope>IDENTIFICATION</scope>
</reference>
<dbReference type="AlphaFoldDB" id="A0A0N5AD06"/>
<sequence length="115" mass="13824">MEPVIHQFSTHTTLLAKQARFRASYYKYRGGFFARRFFYIHPKFPLYFVLGSLTVAVISPVFLWAYKFSTLTKEQFEEYRKHYNSEVYIRQKYGKGLWFPLMSNKDDHSGKENTK</sequence>
<keyword evidence="2" id="KW-1185">Reference proteome</keyword>
<keyword evidence="1" id="KW-1133">Transmembrane helix</keyword>
<dbReference type="Proteomes" id="UP000046393">
    <property type="component" value="Unplaced"/>
</dbReference>
<keyword evidence="1" id="KW-0472">Membrane</keyword>
<accession>A0A0N5AD06</accession>
<evidence type="ECO:0000256" key="1">
    <source>
        <dbReference type="SAM" id="Phobius"/>
    </source>
</evidence>
<proteinExistence type="predicted"/>
<evidence type="ECO:0000313" key="3">
    <source>
        <dbReference type="WBParaSite" id="SMUV_0000203601-mRNA-1"/>
    </source>
</evidence>
<dbReference type="STRING" id="451379.A0A0N5AD06"/>
<evidence type="ECO:0000313" key="2">
    <source>
        <dbReference type="Proteomes" id="UP000046393"/>
    </source>
</evidence>